<organism evidence="2 3">
    <name type="scientific">Demequina litorisediminis</name>
    <dbReference type="NCBI Taxonomy" id="1849022"/>
    <lineage>
        <taxon>Bacteria</taxon>
        <taxon>Bacillati</taxon>
        <taxon>Actinomycetota</taxon>
        <taxon>Actinomycetes</taxon>
        <taxon>Micrococcales</taxon>
        <taxon>Demequinaceae</taxon>
        <taxon>Demequina</taxon>
    </lineage>
</organism>
<reference evidence="3" key="1">
    <citation type="journal article" date="2019" name="Int. J. Syst. Evol. Microbiol.">
        <title>The Global Catalogue of Microorganisms (GCM) 10K type strain sequencing project: providing services to taxonomists for standard genome sequencing and annotation.</title>
        <authorList>
            <consortium name="The Broad Institute Genomics Platform"/>
            <consortium name="The Broad Institute Genome Sequencing Center for Infectious Disease"/>
            <person name="Wu L."/>
            <person name="Ma J."/>
        </authorList>
    </citation>
    <scope>NUCLEOTIDE SEQUENCE [LARGE SCALE GENOMIC DNA]</scope>
    <source>
        <strain evidence="3">NBRC 112299</strain>
    </source>
</reference>
<feature type="region of interest" description="Disordered" evidence="1">
    <location>
        <begin position="63"/>
        <end position="83"/>
    </location>
</feature>
<name>A0ABQ6IFC7_9MICO</name>
<gene>
    <name evidence="2" type="ORF">GCM10025876_26430</name>
</gene>
<evidence type="ECO:0000313" key="3">
    <source>
        <dbReference type="Proteomes" id="UP001157125"/>
    </source>
</evidence>
<protein>
    <submittedName>
        <fullName evidence="2">Uncharacterized protein</fullName>
    </submittedName>
</protein>
<sequence length="83" mass="8162">MAPSGLAIVRAAPDAVPPSPPEPLALGSVSGLSLPLHAVSVSAVAMLSATIEDFLILMSSSLKSGPAAPEPWCGDSPSVSRAG</sequence>
<evidence type="ECO:0000256" key="1">
    <source>
        <dbReference type="SAM" id="MobiDB-lite"/>
    </source>
</evidence>
<accession>A0ABQ6IFC7</accession>
<evidence type="ECO:0000313" key="2">
    <source>
        <dbReference type="EMBL" id="GMA36439.1"/>
    </source>
</evidence>
<keyword evidence="3" id="KW-1185">Reference proteome</keyword>
<proteinExistence type="predicted"/>
<dbReference type="Proteomes" id="UP001157125">
    <property type="component" value="Unassembled WGS sequence"/>
</dbReference>
<dbReference type="EMBL" id="BSUN01000001">
    <property type="protein sequence ID" value="GMA36439.1"/>
    <property type="molecule type" value="Genomic_DNA"/>
</dbReference>
<comment type="caution">
    <text evidence="2">The sequence shown here is derived from an EMBL/GenBank/DDBJ whole genome shotgun (WGS) entry which is preliminary data.</text>
</comment>